<feature type="compositionally biased region" description="Basic and acidic residues" evidence="1">
    <location>
        <begin position="305"/>
        <end position="319"/>
    </location>
</feature>
<organism evidence="2 3">
    <name type="scientific">Diploscapter pachys</name>
    <dbReference type="NCBI Taxonomy" id="2018661"/>
    <lineage>
        <taxon>Eukaryota</taxon>
        <taxon>Metazoa</taxon>
        <taxon>Ecdysozoa</taxon>
        <taxon>Nematoda</taxon>
        <taxon>Chromadorea</taxon>
        <taxon>Rhabditida</taxon>
        <taxon>Rhabditina</taxon>
        <taxon>Rhabditomorpha</taxon>
        <taxon>Rhabditoidea</taxon>
        <taxon>Rhabditidae</taxon>
        <taxon>Diploscapter</taxon>
    </lineage>
</organism>
<evidence type="ECO:0000313" key="2">
    <source>
        <dbReference type="EMBL" id="PAV65906.1"/>
    </source>
</evidence>
<protein>
    <submittedName>
        <fullName evidence="2">Uncharacterized protein</fullName>
    </submittedName>
</protein>
<reference evidence="2 3" key="1">
    <citation type="journal article" date="2017" name="Curr. Biol.">
        <title>Genome architecture and evolution of a unichromosomal asexual nematode.</title>
        <authorList>
            <person name="Fradin H."/>
            <person name="Zegar C."/>
            <person name="Gutwein M."/>
            <person name="Lucas J."/>
            <person name="Kovtun M."/>
            <person name="Corcoran D."/>
            <person name="Baugh L.R."/>
            <person name="Kiontke K."/>
            <person name="Gunsalus K."/>
            <person name="Fitch D.H."/>
            <person name="Piano F."/>
        </authorList>
    </citation>
    <scope>NUCLEOTIDE SEQUENCE [LARGE SCALE GENOMIC DNA]</scope>
    <source>
        <strain evidence="2">PF1309</strain>
    </source>
</reference>
<keyword evidence="3" id="KW-1185">Reference proteome</keyword>
<dbReference type="EMBL" id="LIAE01010185">
    <property type="protein sequence ID" value="PAV65906.1"/>
    <property type="molecule type" value="Genomic_DNA"/>
</dbReference>
<evidence type="ECO:0000256" key="1">
    <source>
        <dbReference type="SAM" id="MobiDB-lite"/>
    </source>
</evidence>
<feature type="region of interest" description="Disordered" evidence="1">
    <location>
        <begin position="304"/>
        <end position="348"/>
    </location>
</feature>
<name>A0A2A2JVX3_9BILA</name>
<gene>
    <name evidence="2" type="ORF">WR25_20074</name>
</gene>
<feature type="compositionally biased region" description="Basic and acidic residues" evidence="1">
    <location>
        <begin position="116"/>
        <end position="127"/>
    </location>
</feature>
<dbReference type="AlphaFoldDB" id="A0A2A2JVX3"/>
<feature type="compositionally biased region" description="Basic and acidic residues" evidence="1">
    <location>
        <begin position="335"/>
        <end position="348"/>
    </location>
</feature>
<accession>A0A2A2JVX3</accession>
<sequence length="348" mass="37615">MKAGLAVKLVRGEIEIAIGADRQGIGPADARIADQGRPFAVIEHPDRIMFVITGEDAAPIVLGNAIRRAFAPHAANRAGQCLLGHRWIAQHRRGHGMERAARQRPVIEHAAIGAQRDRVAGDGDRRRGPAGRAVHQHLAVDDRREARLRVGRRVAGQAADRPSAGDVDDDNATDARVAAVGDVSGALLPLPQVEAHVVEIGRRQHDAWGKDDRLDHPVGREVDPYQLCAPGLGRREFRCRRVQHPQAVRAVGDNALHRDEVTRRVGGIRAIGRGVGIGHRLAIDQLGDRERGLVAPLREVDEDAAVGRDGHTGRHRAIEGCDPLDPGSRSRIAGRRPDRDRGDGSGGE</sequence>
<proteinExistence type="predicted"/>
<feature type="region of interest" description="Disordered" evidence="1">
    <location>
        <begin position="116"/>
        <end position="136"/>
    </location>
</feature>
<dbReference type="Proteomes" id="UP000218231">
    <property type="component" value="Unassembled WGS sequence"/>
</dbReference>
<evidence type="ECO:0000313" key="3">
    <source>
        <dbReference type="Proteomes" id="UP000218231"/>
    </source>
</evidence>
<feature type="region of interest" description="Disordered" evidence="1">
    <location>
        <begin position="152"/>
        <end position="172"/>
    </location>
</feature>
<comment type="caution">
    <text evidence="2">The sequence shown here is derived from an EMBL/GenBank/DDBJ whole genome shotgun (WGS) entry which is preliminary data.</text>
</comment>